<dbReference type="SMART" id="SM00220">
    <property type="entry name" value="S_TKc"/>
    <property type="match status" value="1"/>
</dbReference>
<feature type="chain" id="PRO_5016689025" description="non-specific serine/threonine protein kinase" evidence="24">
    <location>
        <begin position="24"/>
        <end position="947"/>
    </location>
</feature>
<dbReference type="Gene3D" id="3.80.10.10">
    <property type="entry name" value="Ribonuclease Inhibitor"/>
    <property type="match status" value="4"/>
</dbReference>
<keyword evidence="16 23" id="KW-1133">Transmembrane helix</keyword>
<keyword evidence="13 22" id="KW-0547">Nucleotide-binding</keyword>
<evidence type="ECO:0000256" key="2">
    <source>
        <dbReference type="ARBA" id="ARBA00004479"/>
    </source>
</evidence>
<dbReference type="PANTHER" id="PTHR48056">
    <property type="entry name" value="LRR RECEPTOR-LIKE SERINE/THREONINE-PROTEIN KINASE-RELATED"/>
    <property type="match status" value="1"/>
</dbReference>
<dbReference type="AlphaFoldDB" id="A0A368S977"/>
<dbReference type="Pfam" id="PF13855">
    <property type="entry name" value="LRR_8"/>
    <property type="match status" value="1"/>
</dbReference>
<dbReference type="FunFam" id="3.30.200.20:FF:000309">
    <property type="entry name" value="Leucine-rich repeat receptor protein kinase MSP1"/>
    <property type="match status" value="1"/>
</dbReference>
<dbReference type="InterPro" id="IPR003591">
    <property type="entry name" value="Leu-rich_rpt_typical-subtyp"/>
</dbReference>
<dbReference type="Pfam" id="PF08263">
    <property type="entry name" value="LRRNT_2"/>
    <property type="match status" value="1"/>
</dbReference>
<keyword evidence="17 23" id="KW-0472">Membrane</keyword>
<name>A0A368S977_SETIT</name>
<evidence type="ECO:0000256" key="21">
    <source>
        <dbReference type="ARBA" id="ARBA00048679"/>
    </source>
</evidence>
<feature type="domain" description="Protein kinase" evidence="25">
    <location>
        <begin position="651"/>
        <end position="916"/>
    </location>
</feature>
<evidence type="ECO:0000256" key="7">
    <source>
        <dbReference type="ARBA" id="ARBA00022553"/>
    </source>
</evidence>
<keyword evidence="8" id="KW-0433">Leucine-rich repeat</keyword>
<evidence type="ECO:0000256" key="4">
    <source>
        <dbReference type="ARBA" id="ARBA00012513"/>
    </source>
</evidence>
<dbReference type="STRING" id="4555.A0A368S977"/>
<evidence type="ECO:0000256" key="16">
    <source>
        <dbReference type="ARBA" id="ARBA00022989"/>
    </source>
</evidence>
<dbReference type="SUPFAM" id="SSF52058">
    <property type="entry name" value="L domain-like"/>
    <property type="match status" value="2"/>
</dbReference>
<dbReference type="PROSITE" id="PS50011">
    <property type="entry name" value="PROTEIN_KINASE_DOM"/>
    <property type="match status" value="1"/>
</dbReference>
<evidence type="ECO:0000256" key="13">
    <source>
        <dbReference type="ARBA" id="ARBA00022741"/>
    </source>
</evidence>
<evidence type="ECO:0000256" key="15">
    <source>
        <dbReference type="ARBA" id="ARBA00022840"/>
    </source>
</evidence>
<dbReference type="InterPro" id="IPR050647">
    <property type="entry name" value="Plant_LRR-RLKs"/>
</dbReference>
<dbReference type="OrthoDB" id="1913693at2759"/>
<proteinExistence type="inferred from homology"/>
<dbReference type="GO" id="GO:0005886">
    <property type="term" value="C:plasma membrane"/>
    <property type="evidence" value="ECO:0007669"/>
    <property type="project" value="UniProtKB-SubCell"/>
</dbReference>
<dbReference type="Pfam" id="PF00560">
    <property type="entry name" value="LRR_1"/>
    <property type="match status" value="6"/>
</dbReference>
<evidence type="ECO:0000256" key="5">
    <source>
        <dbReference type="ARBA" id="ARBA00022475"/>
    </source>
</evidence>
<evidence type="ECO:0000256" key="23">
    <source>
        <dbReference type="SAM" id="Phobius"/>
    </source>
</evidence>
<dbReference type="SMART" id="SM00365">
    <property type="entry name" value="LRR_SD22"/>
    <property type="match status" value="6"/>
</dbReference>
<dbReference type="InterPro" id="IPR008271">
    <property type="entry name" value="Ser/Thr_kinase_AS"/>
</dbReference>
<feature type="signal peptide" evidence="24">
    <location>
        <begin position="1"/>
        <end position="23"/>
    </location>
</feature>
<dbReference type="EC" id="2.7.11.1" evidence="4"/>
<keyword evidence="11 24" id="KW-0732">Signal</keyword>
<dbReference type="GO" id="GO:0004674">
    <property type="term" value="F:protein serine/threonine kinase activity"/>
    <property type="evidence" value="ECO:0007669"/>
    <property type="project" value="UniProtKB-KW"/>
</dbReference>
<dbReference type="SMART" id="SM00369">
    <property type="entry name" value="LRR_TYP"/>
    <property type="match status" value="9"/>
</dbReference>
<sequence length="947" mass="104723">MGLPAFEILLVLLLALPNHLSCAHSTADMLLQWKCSMYDTTSLGCLETWIYGTSPCNWTGVTCSAMVPHDHGHGRSDVVQVVKNISLAECFLQGTLDMLDFSYLPELSFLDLSSNYLSGSLPASIGNLSKLNYLNLSHSSVLTEAQVIFLAESSLSGHIPETLGMLVYLQKLDLRGNKFSGLIPSSLGNLTGLDYMDLSSNSLSGHIPHEIGMMQGLTLLDLSSNSIGGSIPGIIWNLTRLVLLDLSSNRIVDSIPPSIGNLRRLESFNVTNNKITGSIPLRISNLTMLKSFDLSFNHIVGPIPPSIGNLRRLVSFSFANNEITGSIPVSISNLTRLELFDPSSNQIAASISQCIMNLTRLEILDLSNCQLNGTIPRSIGNLSRLKFFNLSSNQITGFIPESIGKLTRLELLDFSNNKINGCIPSTFWNLTSLTTIALYSNQMNGLLPPEIGSLFNLSYLDLSSNQFRGSIPSQIGNSLGLSILRMSDNILIGPIPKEIGNCSKLYEMDLSRNNLSGAIPETLAHLHQLHILNLSFNSLSGRFEDTFTPLDYTMVLLDHNMDICGDPNYGLKPCVVTELDKKNNKNLLMVLLLAFGTFCSICLGIGCMTIVKRRRKFTKANSISAPQDTVSIWNFDGKVAFQDVLDATECFDEKYSIGIGGYGSVFRAELEGGRVYAIKLLHSVEDYTDEKGFHAEIQVLTKVSHRCIVKLHGYCSHSKCKFLVYDLIERGSLESNLQEEQHAKELDWSKRAAVVKDVAQALSYLHHDCDVPIIHRDIKSSNILLDRNFKAYVSDFGMAKQLKHTCSSWSTIFAGTCGYIAPELASTMLFTERCDVYSFGVVTMEVIMGKHPGDLLLPFFCRTEQHTKLKDILDQRTTAPTSDEEKDIILVLLVAFACLQICPKARPTMRQVYQALTDKSCPTDIQKPIHQVKLQDLHDLCGTIRNI</sequence>
<dbReference type="InterPro" id="IPR011009">
    <property type="entry name" value="Kinase-like_dom_sf"/>
</dbReference>
<evidence type="ECO:0000256" key="11">
    <source>
        <dbReference type="ARBA" id="ARBA00022729"/>
    </source>
</evidence>
<reference evidence="26" key="2">
    <citation type="submission" date="2015-07" db="EMBL/GenBank/DDBJ databases">
        <authorList>
            <person name="Noorani M."/>
        </authorList>
    </citation>
    <scope>NUCLEOTIDE SEQUENCE</scope>
    <source>
        <strain evidence="26">Yugu1</strain>
    </source>
</reference>
<organism evidence="26">
    <name type="scientific">Setaria italica</name>
    <name type="common">Foxtail millet</name>
    <name type="synonym">Panicum italicum</name>
    <dbReference type="NCBI Taxonomy" id="4555"/>
    <lineage>
        <taxon>Eukaryota</taxon>
        <taxon>Viridiplantae</taxon>
        <taxon>Streptophyta</taxon>
        <taxon>Embryophyta</taxon>
        <taxon>Tracheophyta</taxon>
        <taxon>Spermatophyta</taxon>
        <taxon>Magnoliopsida</taxon>
        <taxon>Liliopsida</taxon>
        <taxon>Poales</taxon>
        <taxon>Poaceae</taxon>
        <taxon>PACMAD clade</taxon>
        <taxon>Panicoideae</taxon>
        <taxon>Panicodae</taxon>
        <taxon>Paniceae</taxon>
        <taxon>Cenchrinae</taxon>
        <taxon>Setaria</taxon>
    </lineage>
</organism>
<reference evidence="26" key="1">
    <citation type="journal article" date="2012" name="Nat. Biotechnol.">
        <title>Reference genome sequence of the model plant Setaria.</title>
        <authorList>
            <person name="Bennetzen J.L."/>
            <person name="Schmutz J."/>
            <person name="Wang H."/>
            <person name="Percifield R."/>
            <person name="Hawkins J."/>
            <person name="Pontaroli A.C."/>
            <person name="Estep M."/>
            <person name="Feng L."/>
            <person name="Vaughn J.N."/>
            <person name="Grimwood J."/>
            <person name="Jenkins J."/>
            <person name="Barry K."/>
            <person name="Lindquist E."/>
            <person name="Hellsten U."/>
            <person name="Deshpande S."/>
            <person name="Wang X."/>
            <person name="Wu X."/>
            <person name="Mitros T."/>
            <person name="Triplett J."/>
            <person name="Yang X."/>
            <person name="Ye C.Y."/>
            <person name="Mauro-Herrera M."/>
            <person name="Wang L."/>
            <person name="Li P."/>
            <person name="Sharma M."/>
            <person name="Sharma R."/>
            <person name="Ronald P.C."/>
            <person name="Panaud O."/>
            <person name="Kellogg E.A."/>
            <person name="Brutnell T.P."/>
            <person name="Doust A.N."/>
            <person name="Tuskan G.A."/>
            <person name="Rokhsar D."/>
            <person name="Devos K.M."/>
        </authorList>
    </citation>
    <scope>NUCLEOTIDE SEQUENCE [LARGE SCALE GENOMIC DNA]</scope>
    <source>
        <strain evidence="26">Yugu1</strain>
    </source>
</reference>
<keyword evidence="12" id="KW-0677">Repeat</keyword>
<dbReference type="Gene3D" id="1.10.510.10">
    <property type="entry name" value="Transferase(Phosphotransferase) domain 1"/>
    <property type="match status" value="1"/>
</dbReference>
<evidence type="ECO:0000256" key="20">
    <source>
        <dbReference type="ARBA" id="ARBA00047899"/>
    </source>
</evidence>
<protein>
    <recommendedName>
        <fullName evidence="4">non-specific serine/threonine protein kinase</fullName>
        <ecNumber evidence="4">2.7.11.1</ecNumber>
    </recommendedName>
</protein>
<dbReference type="FunFam" id="1.10.510.10:FF:000479">
    <property type="entry name" value="Leucine-rich repeat receptor-like protein kinase"/>
    <property type="match status" value="1"/>
</dbReference>
<evidence type="ECO:0000256" key="14">
    <source>
        <dbReference type="ARBA" id="ARBA00022777"/>
    </source>
</evidence>
<gene>
    <name evidence="26" type="ORF">SETIT_8G186800v2</name>
</gene>
<evidence type="ECO:0000256" key="1">
    <source>
        <dbReference type="ARBA" id="ARBA00004162"/>
    </source>
</evidence>
<dbReference type="GO" id="GO:0005524">
    <property type="term" value="F:ATP binding"/>
    <property type="evidence" value="ECO:0007669"/>
    <property type="project" value="UniProtKB-UniRule"/>
</dbReference>
<keyword evidence="10 23" id="KW-0812">Transmembrane</keyword>
<evidence type="ECO:0000256" key="18">
    <source>
        <dbReference type="ARBA" id="ARBA00023170"/>
    </source>
</evidence>
<keyword evidence="5" id="KW-1003">Cell membrane</keyword>
<evidence type="ECO:0000256" key="3">
    <source>
        <dbReference type="ARBA" id="ARBA00008684"/>
    </source>
</evidence>
<accession>A0A368S977</accession>
<keyword evidence="7" id="KW-0597">Phosphoprotein</keyword>
<keyword evidence="6" id="KW-0723">Serine/threonine-protein kinase</keyword>
<dbReference type="KEGG" id="sita:101778487"/>
<feature type="binding site" evidence="22">
    <location>
        <position position="679"/>
    </location>
    <ligand>
        <name>ATP</name>
        <dbReference type="ChEBI" id="CHEBI:30616"/>
    </ligand>
</feature>
<evidence type="ECO:0000313" key="26">
    <source>
        <dbReference type="EMBL" id="RCV38992.1"/>
    </source>
</evidence>
<evidence type="ECO:0000256" key="10">
    <source>
        <dbReference type="ARBA" id="ARBA00022692"/>
    </source>
</evidence>
<evidence type="ECO:0000256" key="22">
    <source>
        <dbReference type="PROSITE-ProRule" id="PRU10141"/>
    </source>
</evidence>
<dbReference type="Gene3D" id="3.30.200.20">
    <property type="entry name" value="Phosphorylase Kinase, domain 1"/>
    <property type="match status" value="1"/>
</dbReference>
<dbReference type="FunFam" id="3.80.10.10:FF:000299">
    <property type="entry name" value="Piriformospora indica-insensitive protein 2"/>
    <property type="match status" value="1"/>
</dbReference>
<dbReference type="InterPro" id="IPR000719">
    <property type="entry name" value="Prot_kinase_dom"/>
</dbReference>
<dbReference type="InterPro" id="IPR013210">
    <property type="entry name" value="LRR_N_plant-typ"/>
</dbReference>
<keyword evidence="9" id="KW-0808">Transferase</keyword>
<dbReference type="InterPro" id="IPR017441">
    <property type="entry name" value="Protein_kinase_ATP_BS"/>
</dbReference>
<dbReference type="Pfam" id="PF00069">
    <property type="entry name" value="Pkinase"/>
    <property type="match status" value="1"/>
</dbReference>
<dbReference type="SUPFAM" id="SSF56112">
    <property type="entry name" value="Protein kinase-like (PK-like)"/>
    <property type="match status" value="1"/>
</dbReference>
<comment type="catalytic activity">
    <reaction evidence="21">
        <text>L-seryl-[protein] + ATP = O-phospho-L-seryl-[protein] + ADP + H(+)</text>
        <dbReference type="Rhea" id="RHEA:17989"/>
        <dbReference type="Rhea" id="RHEA-COMP:9863"/>
        <dbReference type="Rhea" id="RHEA-COMP:11604"/>
        <dbReference type="ChEBI" id="CHEBI:15378"/>
        <dbReference type="ChEBI" id="CHEBI:29999"/>
        <dbReference type="ChEBI" id="CHEBI:30616"/>
        <dbReference type="ChEBI" id="CHEBI:83421"/>
        <dbReference type="ChEBI" id="CHEBI:456216"/>
        <dbReference type="EC" id="2.7.11.1"/>
    </reaction>
</comment>
<dbReference type="FunFam" id="3.80.10.10:FF:000095">
    <property type="entry name" value="LRR receptor-like serine/threonine-protein kinase GSO1"/>
    <property type="match status" value="1"/>
</dbReference>
<dbReference type="PROSITE" id="PS00108">
    <property type="entry name" value="PROTEIN_KINASE_ST"/>
    <property type="match status" value="1"/>
</dbReference>
<keyword evidence="15 22" id="KW-0067">ATP-binding</keyword>
<evidence type="ECO:0000256" key="8">
    <source>
        <dbReference type="ARBA" id="ARBA00022614"/>
    </source>
</evidence>
<evidence type="ECO:0000259" key="25">
    <source>
        <dbReference type="PROSITE" id="PS50011"/>
    </source>
</evidence>
<comment type="catalytic activity">
    <reaction evidence="20">
        <text>L-threonyl-[protein] + ATP = O-phospho-L-threonyl-[protein] + ADP + H(+)</text>
        <dbReference type="Rhea" id="RHEA:46608"/>
        <dbReference type="Rhea" id="RHEA-COMP:11060"/>
        <dbReference type="Rhea" id="RHEA-COMP:11605"/>
        <dbReference type="ChEBI" id="CHEBI:15378"/>
        <dbReference type="ChEBI" id="CHEBI:30013"/>
        <dbReference type="ChEBI" id="CHEBI:30616"/>
        <dbReference type="ChEBI" id="CHEBI:61977"/>
        <dbReference type="ChEBI" id="CHEBI:456216"/>
        <dbReference type="EC" id="2.7.11.1"/>
    </reaction>
</comment>
<feature type="transmembrane region" description="Helical" evidence="23">
    <location>
        <begin position="587"/>
        <end position="611"/>
    </location>
</feature>
<dbReference type="PANTHER" id="PTHR48056:SF42">
    <property type="entry name" value="MDIS1-INTERACTING RECEPTOR LIKE KINASE 2-LIKE"/>
    <property type="match status" value="1"/>
</dbReference>
<comment type="subcellular location">
    <subcellularLocation>
        <location evidence="1">Cell membrane</location>
        <topology evidence="1">Single-pass membrane protein</topology>
    </subcellularLocation>
    <subcellularLocation>
        <location evidence="2">Membrane</location>
        <topology evidence="2">Single-pass type I membrane protein</topology>
    </subcellularLocation>
</comment>
<evidence type="ECO:0000256" key="19">
    <source>
        <dbReference type="ARBA" id="ARBA00023180"/>
    </source>
</evidence>
<evidence type="ECO:0000256" key="24">
    <source>
        <dbReference type="SAM" id="SignalP"/>
    </source>
</evidence>
<dbReference type="PROSITE" id="PS00107">
    <property type="entry name" value="PROTEIN_KINASE_ATP"/>
    <property type="match status" value="1"/>
</dbReference>
<evidence type="ECO:0000256" key="12">
    <source>
        <dbReference type="ARBA" id="ARBA00022737"/>
    </source>
</evidence>
<dbReference type="InterPro" id="IPR032675">
    <property type="entry name" value="LRR_dom_sf"/>
</dbReference>
<evidence type="ECO:0000256" key="17">
    <source>
        <dbReference type="ARBA" id="ARBA00023136"/>
    </source>
</evidence>
<dbReference type="Pfam" id="PF23598">
    <property type="entry name" value="LRR_14"/>
    <property type="match status" value="1"/>
</dbReference>
<keyword evidence="14" id="KW-0418">Kinase</keyword>
<comment type="similarity">
    <text evidence="3">Belongs to the protein kinase superfamily. Ser/Thr protein kinase family.</text>
</comment>
<evidence type="ECO:0000256" key="9">
    <source>
        <dbReference type="ARBA" id="ARBA00022679"/>
    </source>
</evidence>
<keyword evidence="19" id="KW-0325">Glycoprotein</keyword>
<evidence type="ECO:0000256" key="6">
    <source>
        <dbReference type="ARBA" id="ARBA00022527"/>
    </source>
</evidence>
<dbReference type="EMBL" id="CM003535">
    <property type="protein sequence ID" value="RCV38992.1"/>
    <property type="molecule type" value="Genomic_DNA"/>
</dbReference>
<dbReference type="InterPro" id="IPR001611">
    <property type="entry name" value="Leu-rich_rpt"/>
</dbReference>
<dbReference type="InterPro" id="IPR055414">
    <property type="entry name" value="LRR_R13L4/SHOC2-like"/>
</dbReference>
<keyword evidence="18" id="KW-0675">Receptor</keyword>